<accession>A0A8J3MPC0</accession>
<dbReference type="EMBL" id="BNGU01000033">
    <property type="protein sequence ID" value="GHM59765.1"/>
    <property type="molecule type" value="Genomic_DNA"/>
</dbReference>
<protein>
    <submittedName>
        <fullName evidence="2">Uncharacterized protein</fullName>
    </submittedName>
</protein>
<organism evidence="2 3">
    <name type="scientific">Candidatus Mesenet longicola</name>
    <dbReference type="NCBI Taxonomy" id="1892558"/>
    <lineage>
        <taxon>Bacteria</taxon>
        <taxon>Pseudomonadati</taxon>
        <taxon>Pseudomonadota</taxon>
        <taxon>Alphaproteobacteria</taxon>
        <taxon>Rickettsiales</taxon>
        <taxon>Anaplasmataceae</taxon>
        <taxon>Candidatus Mesenet</taxon>
    </lineage>
</organism>
<proteinExistence type="predicted"/>
<reference evidence="2 3" key="1">
    <citation type="journal article" date="2021" name="Microb. Ecol.">
        <title>Candidatus Mesenet longicola: Novel Endosymbionts of Brontispa longissima that Induce Cytoplasmic Incompatibility.</title>
        <authorList>
            <person name="Takano S."/>
            <person name="Gotoh Y."/>
            <person name="Hayashi T."/>
        </authorList>
    </citation>
    <scope>NUCLEOTIDE SEQUENCE [LARGE SCALE GENOMIC DNA]</scope>
    <source>
        <strain evidence="2">L5</strain>
    </source>
</reference>
<dbReference type="Proteomes" id="UP000637906">
    <property type="component" value="Unassembled WGS sequence"/>
</dbReference>
<dbReference type="AlphaFoldDB" id="A0A8J3MPC0"/>
<keyword evidence="3" id="KW-1185">Reference proteome</keyword>
<evidence type="ECO:0000313" key="3">
    <source>
        <dbReference type="Proteomes" id="UP000637906"/>
    </source>
</evidence>
<name>A0A8J3MPC0_9RICK</name>
<feature type="region of interest" description="Disordered" evidence="1">
    <location>
        <begin position="1"/>
        <end position="21"/>
    </location>
</feature>
<comment type="caution">
    <text evidence="2">The sequence shown here is derived from an EMBL/GenBank/DDBJ whole genome shotgun (WGS) entry which is preliminary data.</text>
</comment>
<gene>
    <name evidence="2" type="ORF">sL5_07580</name>
</gene>
<sequence>MIKKAKNNIRKVSNTSNTEQDRGSLYFSNLFMQGLSKYATTAATASGDNIGCVIYNVAINNNATRQLVM</sequence>
<evidence type="ECO:0000256" key="1">
    <source>
        <dbReference type="SAM" id="MobiDB-lite"/>
    </source>
</evidence>
<evidence type="ECO:0000313" key="2">
    <source>
        <dbReference type="EMBL" id="GHM59765.1"/>
    </source>
</evidence>